<feature type="non-terminal residue" evidence="7">
    <location>
        <position position="1"/>
    </location>
</feature>
<feature type="compositionally biased region" description="Acidic residues" evidence="6">
    <location>
        <begin position="118"/>
        <end position="127"/>
    </location>
</feature>
<evidence type="ECO:0000256" key="5">
    <source>
        <dbReference type="ARBA" id="ARBA00023136"/>
    </source>
</evidence>
<dbReference type="GO" id="GO:0005743">
    <property type="term" value="C:mitochondrial inner membrane"/>
    <property type="evidence" value="ECO:0007669"/>
    <property type="project" value="UniProtKB-SubCell"/>
</dbReference>
<evidence type="ECO:0000256" key="1">
    <source>
        <dbReference type="ARBA" id="ARBA00004273"/>
    </source>
</evidence>
<dbReference type="EMBL" id="JF744721">
    <property type="protein sequence ID" value="AFA34419.1"/>
    <property type="molecule type" value="mRNA"/>
</dbReference>
<keyword evidence="2" id="KW-0999">Mitochondrion inner membrane</keyword>
<keyword evidence="4 7" id="KW-0496">Mitochondrion</keyword>
<evidence type="ECO:0000256" key="3">
    <source>
        <dbReference type="ARBA" id="ARBA00022946"/>
    </source>
</evidence>
<feature type="non-terminal residue" evidence="7">
    <location>
        <position position="127"/>
    </location>
</feature>
<dbReference type="InterPro" id="IPR001349">
    <property type="entry name" value="Cyt_c_oxidase_su6a"/>
</dbReference>
<organism evidence="7">
    <name type="scientific">Ostrea edulis</name>
    <name type="common">Native oyster</name>
    <name type="synonym">European flat oyster</name>
    <dbReference type="NCBI Taxonomy" id="37623"/>
    <lineage>
        <taxon>Eukaryota</taxon>
        <taxon>Metazoa</taxon>
        <taxon>Spiralia</taxon>
        <taxon>Lophotrochozoa</taxon>
        <taxon>Mollusca</taxon>
        <taxon>Bivalvia</taxon>
        <taxon>Autobranchia</taxon>
        <taxon>Pteriomorphia</taxon>
        <taxon>Ostreida</taxon>
        <taxon>Ostreoidea</taxon>
        <taxon>Ostreidae</taxon>
        <taxon>Ostrea</taxon>
    </lineage>
</organism>
<evidence type="ECO:0000313" key="7">
    <source>
        <dbReference type="EMBL" id="AFA34419.1"/>
    </source>
</evidence>
<proteinExistence type="evidence at transcript level"/>
<dbReference type="AlphaFoldDB" id="H6BD87"/>
<keyword evidence="5" id="KW-0472">Membrane</keyword>
<evidence type="ECO:0000256" key="6">
    <source>
        <dbReference type="SAM" id="MobiDB-lite"/>
    </source>
</evidence>
<dbReference type="GO" id="GO:0006123">
    <property type="term" value="P:mitochondrial electron transport, cytochrome c to oxygen"/>
    <property type="evidence" value="ECO:0007669"/>
    <property type="project" value="TreeGrafter"/>
</dbReference>
<dbReference type="InterPro" id="IPR036418">
    <property type="entry name" value="Cyt_c_oxidase_su6a_sf"/>
</dbReference>
<sequence>QVLSSTSGVGKPLVSRFATEVDPNLKKSEVFLPKVAGSDPHNEIGKWNGISFFLGIPVCILTRIYEQMDESHGKSNPFVPYSHLRISKKAFPWEGGAESSLFHCPMTNPGSQGYMDPSPDEEISWGK</sequence>
<protein>
    <submittedName>
        <fullName evidence="7">Putative cytochrome c oxidase subunit VIa</fullName>
    </submittedName>
</protein>
<name>H6BD87_OSTED</name>
<dbReference type="PANTHER" id="PTHR11504">
    <property type="entry name" value="CYTOCHROME C OXIDASE POLYPEPTIDE VIA"/>
    <property type="match status" value="1"/>
</dbReference>
<accession>H6BD87</accession>
<dbReference type="PANTHER" id="PTHR11504:SF0">
    <property type="entry name" value="CYTOCHROME C OXIDASE SUBUNIT"/>
    <property type="match status" value="1"/>
</dbReference>
<evidence type="ECO:0000256" key="4">
    <source>
        <dbReference type="ARBA" id="ARBA00023128"/>
    </source>
</evidence>
<feature type="region of interest" description="Disordered" evidence="6">
    <location>
        <begin position="107"/>
        <end position="127"/>
    </location>
</feature>
<keyword evidence="3" id="KW-0809">Transit peptide</keyword>
<geneLocation type="mitochondrion" evidence="7"/>
<reference evidence="7" key="1">
    <citation type="journal article" date="2012" name="Gene">
        <title>Identification and expression of immune genes in the flat oyster Ostrea edulis in response to bonamiosis.</title>
        <authorList>
            <person name="Martin-Gomez L."/>
            <person name="Villalba A."/>
            <person name="Abollo E."/>
        </authorList>
    </citation>
    <scope>NUCLEOTIDE SEQUENCE</scope>
</reference>
<evidence type="ECO:0000256" key="2">
    <source>
        <dbReference type="ARBA" id="ARBA00022792"/>
    </source>
</evidence>
<comment type="subcellular location">
    <subcellularLocation>
        <location evidence="1">Mitochondrion inner membrane</location>
    </subcellularLocation>
</comment>
<dbReference type="GO" id="GO:0030234">
    <property type="term" value="F:enzyme regulator activity"/>
    <property type="evidence" value="ECO:0007669"/>
    <property type="project" value="TreeGrafter"/>
</dbReference>
<dbReference type="SUPFAM" id="SSF81411">
    <property type="entry name" value="Mitochondrial cytochrome c oxidase subunit VIa"/>
    <property type="match status" value="1"/>
</dbReference>
<dbReference type="Gene3D" id="4.10.95.10">
    <property type="entry name" value="Cytochrome c oxidase, subunit VIa"/>
    <property type="match status" value="1"/>
</dbReference>